<evidence type="ECO:0000256" key="2">
    <source>
        <dbReference type="ARBA" id="ARBA00022679"/>
    </source>
</evidence>
<dbReference type="EMBL" id="OX458332">
    <property type="protein sequence ID" value="CAI8755222.1"/>
    <property type="molecule type" value="Genomic_DNA"/>
</dbReference>
<comment type="subcellular location">
    <subcellularLocation>
        <location evidence="1">Golgi apparatus membrane</location>
        <topology evidence="1">Single-pass type II membrane protein</topology>
    </subcellularLocation>
</comment>
<accession>A0AA35UXX0</accession>
<keyword evidence="6" id="KW-0472">Membrane</keyword>
<dbReference type="SUPFAM" id="SSF52540">
    <property type="entry name" value="P-loop containing nucleoside triphosphate hydrolases"/>
    <property type="match status" value="1"/>
</dbReference>
<organism evidence="8 9">
    <name type="scientific">Methylococcus capsulatus</name>
    <dbReference type="NCBI Taxonomy" id="414"/>
    <lineage>
        <taxon>Bacteria</taxon>
        <taxon>Pseudomonadati</taxon>
        <taxon>Pseudomonadota</taxon>
        <taxon>Gammaproteobacteria</taxon>
        <taxon>Methylococcales</taxon>
        <taxon>Methylococcaceae</taxon>
        <taxon>Methylococcus</taxon>
    </lineage>
</organism>
<dbReference type="Pfam" id="PF03567">
    <property type="entry name" value="Sulfotransfer_2"/>
    <property type="match status" value="1"/>
</dbReference>
<dbReference type="InterPro" id="IPR027417">
    <property type="entry name" value="P-loop_NTPase"/>
</dbReference>
<dbReference type="AlphaFoldDB" id="A0AA35UXX0"/>
<name>A0AA35UXX0_METCP</name>
<evidence type="ECO:0000256" key="4">
    <source>
        <dbReference type="ARBA" id="ARBA00022989"/>
    </source>
</evidence>
<evidence type="ECO:0000256" key="3">
    <source>
        <dbReference type="ARBA" id="ARBA00022692"/>
    </source>
</evidence>
<evidence type="ECO:0000313" key="9">
    <source>
        <dbReference type="Proteomes" id="UP001158598"/>
    </source>
</evidence>
<dbReference type="PANTHER" id="PTHR12137">
    <property type="entry name" value="CARBOHYDRATE SULFOTRANSFERASE"/>
    <property type="match status" value="1"/>
</dbReference>
<proteinExistence type="predicted"/>
<evidence type="ECO:0000256" key="6">
    <source>
        <dbReference type="ARBA" id="ARBA00023136"/>
    </source>
</evidence>
<evidence type="ECO:0008006" key="10">
    <source>
        <dbReference type="Google" id="ProtNLM"/>
    </source>
</evidence>
<keyword evidence="5" id="KW-0333">Golgi apparatus</keyword>
<dbReference type="Gene3D" id="3.40.50.300">
    <property type="entry name" value="P-loop containing nucleotide triphosphate hydrolases"/>
    <property type="match status" value="1"/>
</dbReference>
<evidence type="ECO:0000256" key="1">
    <source>
        <dbReference type="ARBA" id="ARBA00004323"/>
    </source>
</evidence>
<evidence type="ECO:0000256" key="5">
    <source>
        <dbReference type="ARBA" id="ARBA00023034"/>
    </source>
</evidence>
<evidence type="ECO:0000256" key="7">
    <source>
        <dbReference type="ARBA" id="ARBA00023180"/>
    </source>
</evidence>
<dbReference type="GO" id="GO:0016020">
    <property type="term" value="C:membrane"/>
    <property type="evidence" value="ECO:0007669"/>
    <property type="project" value="InterPro"/>
</dbReference>
<dbReference type="GO" id="GO:0008146">
    <property type="term" value="F:sulfotransferase activity"/>
    <property type="evidence" value="ECO:0007669"/>
    <property type="project" value="InterPro"/>
</dbReference>
<keyword evidence="3" id="KW-0812">Transmembrane</keyword>
<dbReference type="InterPro" id="IPR018011">
    <property type="entry name" value="Carb_sulfotrans_8-10"/>
</dbReference>
<sequence>MAFHKNLTRVERARLAATKLICPITRDALRVIPLTDFIFGIYISSRYRYVYIDNPKTGCTSLKSAMAELELRGRKSDLDPLNLEVIHYDSSPLKSFVPIFPKPTLSNLIKNNYRFVTFVRNPYQRLLSCYLNKFDNSTAKDNPQARRMPRGAAPGSFSEFIDAIIGQTDHDMDPHWRSQSINIHYSRVPYAYIGRFENYAADYVTTFHKLGIPADEIPTLRHLNKTGAGRASLHEFYDKKSQDAVYARYQDDFVNFGYPYELPD</sequence>
<dbReference type="PANTHER" id="PTHR12137:SF54">
    <property type="entry name" value="CARBOHYDRATE SULFOTRANSFERASE"/>
    <property type="match status" value="1"/>
</dbReference>
<dbReference type="InterPro" id="IPR005331">
    <property type="entry name" value="Sulfotransferase"/>
</dbReference>
<keyword evidence="2" id="KW-0808">Transferase</keyword>
<protein>
    <recommendedName>
        <fullName evidence="10">Sulfotransferase family protein</fullName>
    </recommendedName>
</protein>
<keyword evidence="7" id="KW-0325">Glycoprotein</keyword>
<gene>
    <name evidence="8" type="ORF">MCNOR_0730</name>
</gene>
<dbReference type="GO" id="GO:0016051">
    <property type="term" value="P:carbohydrate biosynthetic process"/>
    <property type="evidence" value="ECO:0007669"/>
    <property type="project" value="InterPro"/>
</dbReference>
<dbReference type="Proteomes" id="UP001158598">
    <property type="component" value="Chromosome"/>
</dbReference>
<reference evidence="8" key="1">
    <citation type="submission" date="2023-03" db="EMBL/GenBank/DDBJ databases">
        <authorList>
            <person name="Pearce D."/>
        </authorList>
    </citation>
    <scope>NUCLEOTIDE SEQUENCE</scope>
    <source>
        <strain evidence="8">Mc</strain>
    </source>
</reference>
<keyword evidence="4" id="KW-1133">Transmembrane helix</keyword>
<dbReference type="RefSeq" id="WP_017365032.1">
    <property type="nucleotide sequence ID" value="NZ_OX458332.1"/>
</dbReference>
<evidence type="ECO:0000313" key="8">
    <source>
        <dbReference type="EMBL" id="CAI8755222.1"/>
    </source>
</evidence>